<evidence type="ECO:0008006" key="4">
    <source>
        <dbReference type="Google" id="ProtNLM"/>
    </source>
</evidence>
<dbReference type="InterPro" id="IPR029058">
    <property type="entry name" value="AB_hydrolase_fold"/>
</dbReference>
<dbReference type="Gene3D" id="3.40.50.1820">
    <property type="entry name" value="alpha/beta hydrolase"/>
    <property type="match status" value="1"/>
</dbReference>
<evidence type="ECO:0000313" key="2">
    <source>
        <dbReference type="EMBL" id="KAK8033808.1"/>
    </source>
</evidence>
<dbReference type="EMBL" id="JAQQWI010000006">
    <property type="protein sequence ID" value="KAK8033808.1"/>
    <property type="molecule type" value="Genomic_DNA"/>
</dbReference>
<dbReference type="InterPro" id="IPR053228">
    <property type="entry name" value="Stereospecific_Lipase"/>
</dbReference>
<accession>A0ABR1SHJ8</accession>
<comment type="caution">
    <text evidence="2">The sequence shown here is derived from an EMBL/GenBank/DDBJ whole genome shotgun (WGS) entry which is preliminary data.</text>
</comment>
<dbReference type="PANTHER" id="PTHR37574">
    <property type="entry name" value="LIPASE B"/>
    <property type="match status" value="1"/>
</dbReference>
<evidence type="ECO:0000256" key="1">
    <source>
        <dbReference type="SAM" id="SignalP"/>
    </source>
</evidence>
<protein>
    <recommendedName>
        <fullName evidence="4">Lipase B</fullName>
    </recommendedName>
</protein>
<dbReference type="Proteomes" id="UP001396898">
    <property type="component" value="Unassembled WGS sequence"/>
</dbReference>
<keyword evidence="3" id="KW-1185">Reference proteome</keyword>
<organism evidence="2 3">
    <name type="scientific">Apiospora marii</name>
    <dbReference type="NCBI Taxonomy" id="335849"/>
    <lineage>
        <taxon>Eukaryota</taxon>
        <taxon>Fungi</taxon>
        <taxon>Dikarya</taxon>
        <taxon>Ascomycota</taxon>
        <taxon>Pezizomycotina</taxon>
        <taxon>Sordariomycetes</taxon>
        <taxon>Xylariomycetidae</taxon>
        <taxon>Amphisphaeriales</taxon>
        <taxon>Apiosporaceae</taxon>
        <taxon>Apiospora</taxon>
    </lineage>
</organism>
<keyword evidence="1" id="KW-0732">Signal</keyword>
<evidence type="ECO:0000313" key="3">
    <source>
        <dbReference type="Proteomes" id="UP001396898"/>
    </source>
</evidence>
<gene>
    <name evidence="2" type="ORF">PG991_003206</name>
</gene>
<feature type="signal peptide" evidence="1">
    <location>
        <begin position="1"/>
        <end position="21"/>
    </location>
</feature>
<dbReference type="PANTHER" id="PTHR37574:SF1">
    <property type="entry name" value="LIPASE B"/>
    <property type="match status" value="1"/>
</dbReference>
<proteinExistence type="predicted"/>
<reference evidence="2 3" key="1">
    <citation type="submission" date="2023-01" db="EMBL/GenBank/DDBJ databases">
        <title>Analysis of 21 Apiospora genomes using comparative genomics revels a genus with tremendous synthesis potential of carbohydrate active enzymes and secondary metabolites.</title>
        <authorList>
            <person name="Sorensen T."/>
        </authorList>
    </citation>
    <scope>NUCLEOTIDE SEQUENCE [LARGE SCALE GENOMIC DNA]</scope>
    <source>
        <strain evidence="2 3">CBS 20057</strain>
    </source>
</reference>
<sequence>MRFSASYLAFCASLAVHGTTARAVVPADGEVVVESRGLVGGLVGGVLGTVLGLDDVLDKLDKTKDPQAILDILNGVKPRATPTSLPEVQKTLQSIYGSATPTNLFKNIALQLGSGLGPQEGDKDLITIIEGYTEGENSVNNPNNPTNVSRPVYPSAATGDAPYSVPEAQLRAAIHIPATFTFGAKPPVLFVPGTWSYGGSVFGSNLRKLLTGSPHADPVWLNVPGGMTRDAQVNSEYIAYAINYLSAICSNDDDKNSSNLTVVSWSQGGLDTQWAFTFWPSTRARVSNFLPVSPDYHGTVLANVLCLSADSDVGLGLCDPAVIQQEYTSKYIATLRAAGGDSAYVPTTTFYSGFFDEIVQPQHGTDASAYLLDARGVGVTNVEPQVVCPPGSPGAGFYGHAGMLYHPLTYALIVDALSHGSSDLSRVDVAEVCSTYTAPGLGLEDVLATAGLIPVALGIMLSSPDKRMVEPPIMPYARGFASRV</sequence>
<dbReference type="SUPFAM" id="SSF53474">
    <property type="entry name" value="alpha/beta-Hydrolases"/>
    <property type="match status" value="1"/>
</dbReference>
<name>A0ABR1SHJ8_9PEZI</name>
<feature type="chain" id="PRO_5046740569" description="Lipase B" evidence="1">
    <location>
        <begin position="22"/>
        <end position="484"/>
    </location>
</feature>